<evidence type="ECO:0000313" key="1">
    <source>
        <dbReference type="EMBL" id="CAG8848738.1"/>
    </source>
</evidence>
<protein>
    <submittedName>
        <fullName evidence="1">33531_t:CDS:1</fullName>
    </submittedName>
</protein>
<keyword evidence="2" id="KW-1185">Reference proteome</keyword>
<gene>
    <name evidence="1" type="ORF">RPERSI_LOCUS35268</name>
</gene>
<accession>A0ACA9SV86</accession>
<reference evidence="1" key="1">
    <citation type="submission" date="2021-06" db="EMBL/GenBank/DDBJ databases">
        <authorList>
            <person name="Kallberg Y."/>
            <person name="Tangrot J."/>
            <person name="Rosling A."/>
        </authorList>
    </citation>
    <scope>NUCLEOTIDE SEQUENCE</scope>
    <source>
        <strain evidence="1">MA461A</strain>
    </source>
</reference>
<dbReference type="EMBL" id="CAJVQC010162127">
    <property type="protein sequence ID" value="CAG8848738.1"/>
    <property type="molecule type" value="Genomic_DNA"/>
</dbReference>
<feature type="non-terminal residue" evidence="1">
    <location>
        <position position="1"/>
    </location>
</feature>
<sequence length="42" mass="4821">GDLVLNGRSGNYSKCNYEKVILDKKKKFVAEEVEIFEVQMPT</sequence>
<organism evidence="1 2">
    <name type="scientific">Racocetra persica</name>
    <dbReference type="NCBI Taxonomy" id="160502"/>
    <lineage>
        <taxon>Eukaryota</taxon>
        <taxon>Fungi</taxon>
        <taxon>Fungi incertae sedis</taxon>
        <taxon>Mucoromycota</taxon>
        <taxon>Glomeromycotina</taxon>
        <taxon>Glomeromycetes</taxon>
        <taxon>Diversisporales</taxon>
        <taxon>Gigasporaceae</taxon>
        <taxon>Racocetra</taxon>
    </lineage>
</organism>
<feature type="non-terminal residue" evidence="1">
    <location>
        <position position="42"/>
    </location>
</feature>
<comment type="caution">
    <text evidence="1">The sequence shown here is derived from an EMBL/GenBank/DDBJ whole genome shotgun (WGS) entry which is preliminary data.</text>
</comment>
<name>A0ACA9SV86_9GLOM</name>
<proteinExistence type="predicted"/>
<dbReference type="Proteomes" id="UP000789920">
    <property type="component" value="Unassembled WGS sequence"/>
</dbReference>
<evidence type="ECO:0000313" key="2">
    <source>
        <dbReference type="Proteomes" id="UP000789920"/>
    </source>
</evidence>